<sequence>MAPPVSVVIVSRGRPAALQRCLTAVAQLDYPEFEVVVVACEAGRAAVAARDDAAAIKLAACDVANISAARNIGVAEASGDIVAFIDDDAVPEPLWLSHLAGAFADPQVAAAGGFVLGRNGISFQWRGRMVDGNGRTTDVELDPAEPTVLHGQPGLAVKTEGTNMAVRRDVLAAIGGFDPAFHYYLDETDLNLRLAKAGRATALVPLAQVHHGFAESPQRAADRSPRDLFEIGASVAAFLERHCGKGARKVALAKHRAEQRMRCLRAMQRGPLGADDVARLMRRFRKGVRDGLTRVPAPLPPIPQATQPFRPYPGRPEAPRRVIAGRVWQATRKRAEAAQAARDGAIVSLYLFSPTARRHRVRFTEDGVWEQTGGLLGRSDRTDPPLRLTTFARRLRREIARTAPVRQAQGPDGDQM</sequence>
<dbReference type="PANTHER" id="PTHR43685:SF3">
    <property type="entry name" value="SLR2126 PROTEIN"/>
    <property type="match status" value="1"/>
</dbReference>
<gene>
    <name evidence="2" type="ORF">KUH32_07575</name>
</gene>
<name>A0ABS6N6I1_9RHOB</name>
<evidence type="ECO:0000256" key="1">
    <source>
        <dbReference type="SAM" id="MobiDB-lite"/>
    </source>
</evidence>
<proteinExistence type="predicted"/>
<dbReference type="InterPro" id="IPR050834">
    <property type="entry name" value="Glycosyltransf_2"/>
</dbReference>
<dbReference type="Proteomes" id="UP001166293">
    <property type="component" value="Unassembled WGS sequence"/>
</dbReference>
<evidence type="ECO:0000313" key="2">
    <source>
        <dbReference type="EMBL" id="MBV2359629.1"/>
    </source>
</evidence>
<keyword evidence="2" id="KW-0808">Transferase</keyword>
<keyword evidence="3" id="KW-1185">Reference proteome</keyword>
<dbReference type="Pfam" id="PF13641">
    <property type="entry name" value="Glyco_tranf_2_3"/>
    <property type="match status" value="1"/>
</dbReference>
<comment type="caution">
    <text evidence="2">The sequence shown here is derived from an EMBL/GenBank/DDBJ whole genome shotgun (WGS) entry which is preliminary data.</text>
</comment>
<organism evidence="2 3">
    <name type="scientific">Thalassococcus arenae</name>
    <dbReference type="NCBI Taxonomy" id="2851652"/>
    <lineage>
        <taxon>Bacteria</taxon>
        <taxon>Pseudomonadati</taxon>
        <taxon>Pseudomonadota</taxon>
        <taxon>Alphaproteobacteria</taxon>
        <taxon>Rhodobacterales</taxon>
        <taxon>Roseobacteraceae</taxon>
        <taxon>Thalassococcus</taxon>
    </lineage>
</organism>
<dbReference type="PANTHER" id="PTHR43685">
    <property type="entry name" value="GLYCOSYLTRANSFERASE"/>
    <property type="match status" value="1"/>
</dbReference>
<evidence type="ECO:0000313" key="3">
    <source>
        <dbReference type="Proteomes" id="UP001166293"/>
    </source>
</evidence>
<dbReference type="GO" id="GO:0016757">
    <property type="term" value="F:glycosyltransferase activity"/>
    <property type="evidence" value="ECO:0007669"/>
    <property type="project" value="UniProtKB-KW"/>
</dbReference>
<dbReference type="EC" id="2.4.-.-" evidence="2"/>
<keyword evidence="2" id="KW-0328">Glycosyltransferase</keyword>
<dbReference type="EMBL" id="JAHRWL010000001">
    <property type="protein sequence ID" value="MBV2359629.1"/>
    <property type="molecule type" value="Genomic_DNA"/>
</dbReference>
<reference evidence="2" key="1">
    <citation type="submission" date="2021-06" db="EMBL/GenBank/DDBJ databases">
        <title>Thalassococcus sp. CAU 1522 isolated from sea sand, Republic of Korea.</title>
        <authorList>
            <person name="Kim W."/>
        </authorList>
    </citation>
    <scope>NUCLEOTIDE SEQUENCE</scope>
    <source>
        <strain evidence="2">CAU 1522</strain>
    </source>
</reference>
<accession>A0ABS6N6I1</accession>
<dbReference type="RefSeq" id="WP_217777427.1">
    <property type="nucleotide sequence ID" value="NZ_JAHRWL010000001.1"/>
</dbReference>
<protein>
    <submittedName>
        <fullName evidence="2">Glycosyltransferase</fullName>
        <ecNumber evidence="2">2.4.-.-</ecNumber>
    </submittedName>
</protein>
<feature type="region of interest" description="Disordered" evidence="1">
    <location>
        <begin position="292"/>
        <end position="316"/>
    </location>
</feature>